<reference evidence="1 2" key="1">
    <citation type="submission" date="2020-08" db="EMBL/GenBank/DDBJ databases">
        <authorList>
            <person name="Koutsovoulos G."/>
            <person name="Danchin GJ E."/>
        </authorList>
    </citation>
    <scope>NUCLEOTIDE SEQUENCE [LARGE SCALE GENOMIC DNA]</scope>
</reference>
<comment type="caution">
    <text evidence="1">The sequence shown here is derived from an EMBL/GenBank/DDBJ whole genome shotgun (WGS) entry which is preliminary data.</text>
</comment>
<sequence length="42" mass="4890">MKFIPLLIFVDISSTFIFRSNFFLAGQIEFVLKMNLEGDAYI</sequence>
<evidence type="ECO:0000313" key="2">
    <source>
        <dbReference type="Proteomes" id="UP000580250"/>
    </source>
</evidence>
<proteinExistence type="predicted"/>
<dbReference type="AlphaFoldDB" id="A0A6V7USK7"/>
<dbReference type="EMBL" id="CAJEWN010000100">
    <property type="protein sequence ID" value="CAD2163907.1"/>
    <property type="molecule type" value="Genomic_DNA"/>
</dbReference>
<organism evidence="1 2">
    <name type="scientific">Meloidogyne enterolobii</name>
    <name type="common">Root-knot nematode worm</name>
    <name type="synonym">Meloidogyne mayaguensis</name>
    <dbReference type="NCBI Taxonomy" id="390850"/>
    <lineage>
        <taxon>Eukaryota</taxon>
        <taxon>Metazoa</taxon>
        <taxon>Ecdysozoa</taxon>
        <taxon>Nematoda</taxon>
        <taxon>Chromadorea</taxon>
        <taxon>Rhabditida</taxon>
        <taxon>Tylenchina</taxon>
        <taxon>Tylenchomorpha</taxon>
        <taxon>Tylenchoidea</taxon>
        <taxon>Meloidogynidae</taxon>
        <taxon>Meloidogyninae</taxon>
        <taxon>Meloidogyne</taxon>
    </lineage>
</organism>
<evidence type="ECO:0000313" key="1">
    <source>
        <dbReference type="EMBL" id="CAD2163907.1"/>
    </source>
</evidence>
<dbReference type="Proteomes" id="UP000580250">
    <property type="component" value="Unassembled WGS sequence"/>
</dbReference>
<name>A0A6V7USK7_MELEN</name>
<gene>
    <name evidence="1" type="ORF">MENT_LOCUS16278</name>
</gene>
<protein>
    <submittedName>
        <fullName evidence="1">Uncharacterized protein</fullName>
    </submittedName>
</protein>
<accession>A0A6V7USK7</accession>